<sequence length="170" mass="19041">MSQQLEHHQVGHIPTKAKLTLVIPELSSPANLGSIFRIADAFGVQCIFLTENVQQLMQSNRFKRTSRSTEQYLSTKQYSSTEDLLKQLQDSGSHLVALELTNKSQDISTYHFKNPNMALIIGHEKIGLSEDILEQIETHLHINMYGNNSSLNVAQCLGIGLYEISKQSNA</sequence>
<dbReference type="InterPro" id="IPR051259">
    <property type="entry name" value="rRNA_Methyltransferase"/>
</dbReference>
<organism evidence="4 5">
    <name type="scientific">Psychroflexus salarius</name>
    <dbReference type="NCBI Taxonomy" id="1155689"/>
    <lineage>
        <taxon>Bacteria</taxon>
        <taxon>Pseudomonadati</taxon>
        <taxon>Bacteroidota</taxon>
        <taxon>Flavobacteriia</taxon>
        <taxon>Flavobacteriales</taxon>
        <taxon>Flavobacteriaceae</taxon>
        <taxon>Psychroflexus</taxon>
    </lineage>
</organism>
<dbReference type="InterPro" id="IPR001537">
    <property type="entry name" value="SpoU_MeTrfase"/>
</dbReference>
<dbReference type="InterPro" id="IPR029028">
    <property type="entry name" value="Alpha/beta_knot_MTases"/>
</dbReference>
<dbReference type="GO" id="GO:0006396">
    <property type="term" value="P:RNA processing"/>
    <property type="evidence" value="ECO:0007669"/>
    <property type="project" value="InterPro"/>
</dbReference>
<evidence type="ECO:0000313" key="5">
    <source>
        <dbReference type="Proteomes" id="UP000184462"/>
    </source>
</evidence>
<dbReference type="OrthoDB" id="9795352at2"/>
<dbReference type="GO" id="GO:0032259">
    <property type="term" value="P:methylation"/>
    <property type="evidence" value="ECO:0007669"/>
    <property type="project" value="UniProtKB-KW"/>
</dbReference>
<keyword evidence="1 4" id="KW-0489">Methyltransferase</keyword>
<dbReference type="GO" id="GO:0008173">
    <property type="term" value="F:RNA methyltransferase activity"/>
    <property type="evidence" value="ECO:0007669"/>
    <property type="project" value="InterPro"/>
</dbReference>
<reference evidence="4 5" key="1">
    <citation type="submission" date="2016-11" db="EMBL/GenBank/DDBJ databases">
        <authorList>
            <person name="Jaros S."/>
            <person name="Januszkiewicz K."/>
            <person name="Wedrychowicz H."/>
        </authorList>
    </citation>
    <scope>NUCLEOTIDE SEQUENCE [LARGE SCALE GENOMIC DNA]</scope>
    <source>
        <strain evidence="4 5">DSM 25661</strain>
    </source>
</reference>
<dbReference type="EMBL" id="FQTW01000001">
    <property type="protein sequence ID" value="SHE37627.1"/>
    <property type="molecule type" value="Genomic_DNA"/>
</dbReference>
<dbReference type="SUPFAM" id="SSF75217">
    <property type="entry name" value="alpha/beta knot"/>
    <property type="match status" value="1"/>
</dbReference>
<dbReference type="Proteomes" id="UP000184462">
    <property type="component" value="Unassembled WGS sequence"/>
</dbReference>
<keyword evidence="2" id="KW-0808">Transferase</keyword>
<evidence type="ECO:0000313" key="4">
    <source>
        <dbReference type="EMBL" id="SHE37627.1"/>
    </source>
</evidence>
<evidence type="ECO:0000256" key="1">
    <source>
        <dbReference type="ARBA" id="ARBA00022603"/>
    </source>
</evidence>
<dbReference type="RefSeq" id="WP_073191328.1">
    <property type="nucleotide sequence ID" value="NZ_FQTW01000001.1"/>
</dbReference>
<name>A0A1M4T008_9FLAO</name>
<dbReference type="CDD" id="cd18082">
    <property type="entry name" value="SpoU-like_family"/>
    <property type="match status" value="1"/>
</dbReference>
<gene>
    <name evidence="4" type="ORF">SAMN05444278_101410</name>
</gene>
<proteinExistence type="predicted"/>
<protein>
    <submittedName>
        <fullName evidence="4">SpoU rRNA Methylase family protein</fullName>
    </submittedName>
</protein>
<evidence type="ECO:0000259" key="3">
    <source>
        <dbReference type="Pfam" id="PF00588"/>
    </source>
</evidence>
<evidence type="ECO:0000256" key="2">
    <source>
        <dbReference type="ARBA" id="ARBA00022679"/>
    </source>
</evidence>
<accession>A0A1M4T008</accession>
<dbReference type="Gene3D" id="3.40.1280.10">
    <property type="match status" value="1"/>
</dbReference>
<dbReference type="PANTHER" id="PTHR43191:SF2">
    <property type="entry name" value="RRNA METHYLTRANSFERASE 3, MITOCHONDRIAL"/>
    <property type="match status" value="1"/>
</dbReference>
<dbReference type="Pfam" id="PF00588">
    <property type="entry name" value="SpoU_methylase"/>
    <property type="match status" value="1"/>
</dbReference>
<dbReference type="STRING" id="1155689.SAMN05444278_101410"/>
<dbReference type="PANTHER" id="PTHR43191">
    <property type="entry name" value="RRNA METHYLTRANSFERASE 3"/>
    <property type="match status" value="1"/>
</dbReference>
<feature type="domain" description="tRNA/rRNA methyltransferase SpoU type" evidence="3">
    <location>
        <begin position="19"/>
        <end position="162"/>
    </location>
</feature>
<keyword evidence="5" id="KW-1185">Reference proteome</keyword>
<dbReference type="InterPro" id="IPR029026">
    <property type="entry name" value="tRNA_m1G_MTases_N"/>
</dbReference>
<dbReference type="AlphaFoldDB" id="A0A1M4T008"/>
<dbReference type="GO" id="GO:0003723">
    <property type="term" value="F:RNA binding"/>
    <property type="evidence" value="ECO:0007669"/>
    <property type="project" value="InterPro"/>
</dbReference>